<gene>
    <name evidence="2" type="ORF">CHS0354_019080</name>
</gene>
<dbReference type="InterPro" id="IPR001304">
    <property type="entry name" value="C-type_lectin-like"/>
</dbReference>
<dbReference type="InterPro" id="IPR050111">
    <property type="entry name" value="C-type_lectin/snaclec_domain"/>
</dbReference>
<dbReference type="EMBL" id="JAEAOA010001177">
    <property type="protein sequence ID" value="KAK3604485.1"/>
    <property type="molecule type" value="Genomic_DNA"/>
</dbReference>
<dbReference type="Gene3D" id="3.10.100.10">
    <property type="entry name" value="Mannose-Binding Protein A, subunit A"/>
    <property type="match status" value="1"/>
</dbReference>
<dbReference type="SMART" id="SM00034">
    <property type="entry name" value="CLECT"/>
    <property type="match status" value="1"/>
</dbReference>
<reference evidence="2" key="1">
    <citation type="journal article" date="2021" name="Genome Biol. Evol.">
        <title>A High-Quality Reference Genome for a Parasitic Bivalve with Doubly Uniparental Inheritance (Bivalvia: Unionida).</title>
        <authorList>
            <person name="Smith C.H."/>
        </authorList>
    </citation>
    <scope>NUCLEOTIDE SEQUENCE</scope>
    <source>
        <strain evidence="2">CHS0354</strain>
    </source>
</reference>
<dbReference type="Proteomes" id="UP001195483">
    <property type="component" value="Unassembled WGS sequence"/>
</dbReference>
<dbReference type="PROSITE" id="PS50041">
    <property type="entry name" value="C_TYPE_LECTIN_2"/>
    <property type="match status" value="1"/>
</dbReference>
<dbReference type="AlphaFoldDB" id="A0AAE0W8T9"/>
<reference evidence="2" key="2">
    <citation type="journal article" date="2021" name="Genome Biol. Evol.">
        <title>Developing a high-quality reference genome for a parasitic bivalve with doubly uniparental inheritance (Bivalvia: Unionida).</title>
        <authorList>
            <person name="Smith C.H."/>
        </authorList>
    </citation>
    <scope>NUCLEOTIDE SEQUENCE</scope>
    <source>
        <strain evidence="2">CHS0354</strain>
        <tissue evidence="2">Mantle</tissue>
    </source>
</reference>
<dbReference type="Pfam" id="PF00059">
    <property type="entry name" value="Lectin_C"/>
    <property type="match status" value="1"/>
</dbReference>
<comment type="caution">
    <text evidence="2">The sequence shown here is derived from an EMBL/GenBank/DDBJ whole genome shotgun (WGS) entry which is preliminary data.</text>
</comment>
<evidence type="ECO:0000313" key="2">
    <source>
        <dbReference type="EMBL" id="KAK3604485.1"/>
    </source>
</evidence>
<keyword evidence="3" id="KW-1185">Reference proteome</keyword>
<dbReference type="InterPro" id="IPR016187">
    <property type="entry name" value="CTDL_fold"/>
</dbReference>
<proteinExistence type="predicted"/>
<dbReference type="InterPro" id="IPR016186">
    <property type="entry name" value="C-type_lectin-like/link_sf"/>
</dbReference>
<dbReference type="CDD" id="cd00037">
    <property type="entry name" value="CLECT"/>
    <property type="match status" value="1"/>
</dbReference>
<name>A0AAE0W8T9_9BIVA</name>
<feature type="domain" description="C-type lectin" evidence="1">
    <location>
        <begin position="41"/>
        <end position="154"/>
    </location>
</feature>
<reference evidence="2" key="3">
    <citation type="submission" date="2023-05" db="EMBL/GenBank/DDBJ databases">
        <authorList>
            <person name="Smith C.H."/>
        </authorList>
    </citation>
    <scope>NUCLEOTIDE SEQUENCE</scope>
    <source>
        <strain evidence="2">CHS0354</strain>
        <tissue evidence="2">Mantle</tissue>
    </source>
</reference>
<dbReference type="PANTHER" id="PTHR22803">
    <property type="entry name" value="MANNOSE, PHOSPHOLIPASE, LECTIN RECEPTOR RELATED"/>
    <property type="match status" value="1"/>
</dbReference>
<accession>A0AAE0W8T9</accession>
<sequence length="173" mass="19747">MPSPCYIHRTSDSACIKLISLKGSIDQCPKGLTHDRYLQQHGYSCYEFVLNHPGDWFHAEQHCEQYRGFLVHIQSAADQAFIYQALRNYNLHGDKGVWIGFTDTQFEGNWKWSSGDQVTYTYWSPGQPSVLAGGLEDCGLLDLSDGGHWHDYPCHGILFNTQNHGWICQYGEN</sequence>
<protein>
    <recommendedName>
        <fullName evidence="1">C-type lectin domain-containing protein</fullName>
    </recommendedName>
</protein>
<organism evidence="2 3">
    <name type="scientific">Potamilus streckersoni</name>
    <dbReference type="NCBI Taxonomy" id="2493646"/>
    <lineage>
        <taxon>Eukaryota</taxon>
        <taxon>Metazoa</taxon>
        <taxon>Spiralia</taxon>
        <taxon>Lophotrochozoa</taxon>
        <taxon>Mollusca</taxon>
        <taxon>Bivalvia</taxon>
        <taxon>Autobranchia</taxon>
        <taxon>Heteroconchia</taxon>
        <taxon>Palaeoheterodonta</taxon>
        <taxon>Unionida</taxon>
        <taxon>Unionoidea</taxon>
        <taxon>Unionidae</taxon>
        <taxon>Ambleminae</taxon>
        <taxon>Lampsilini</taxon>
        <taxon>Potamilus</taxon>
    </lineage>
</organism>
<evidence type="ECO:0000259" key="1">
    <source>
        <dbReference type="PROSITE" id="PS50041"/>
    </source>
</evidence>
<dbReference type="SUPFAM" id="SSF56436">
    <property type="entry name" value="C-type lectin-like"/>
    <property type="match status" value="1"/>
</dbReference>
<evidence type="ECO:0000313" key="3">
    <source>
        <dbReference type="Proteomes" id="UP001195483"/>
    </source>
</evidence>